<organism evidence="1 2">
    <name type="scientific">Bifidobacterium lemurum</name>
    <dbReference type="NCBI Taxonomy" id="1603886"/>
    <lineage>
        <taxon>Bacteria</taxon>
        <taxon>Bacillati</taxon>
        <taxon>Actinomycetota</taxon>
        <taxon>Actinomycetes</taxon>
        <taxon>Bifidobacteriales</taxon>
        <taxon>Bifidobacteriaceae</taxon>
        <taxon>Bifidobacterium</taxon>
    </lineage>
</organism>
<dbReference type="EMBL" id="MWWX01000017">
    <property type="protein sequence ID" value="OZG60327.1"/>
    <property type="molecule type" value="Genomic_DNA"/>
</dbReference>
<comment type="caution">
    <text evidence="1">The sequence shown here is derived from an EMBL/GenBank/DDBJ whole genome shotgun (WGS) entry which is preliminary data.</text>
</comment>
<gene>
    <name evidence="1" type="ORF">BLEM_2016</name>
</gene>
<protein>
    <submittedName>
        <fullName evidence="1">PglZ domain-containing protein</fullName>
    </submittedName>
</protein>
<evidence type="ECO:0000313" key="2">
    <source>
        <dbReference type="Proteomes" id="UP000216352"/>
    </source>
</evidence>
<dbReference type="InterPro" id="IPR017850">
    <property type="entry name" value="Alkaline_phosphatase_core_sf"/>
</dbReference>
<proteinExistence type="predicted"/>
<dbReference type="NCBIfam" id="TIGR02687">
    <property type="entry name" value="BREX-1 system phosphatase PglZ type A"/>
    <property type="match status" value="1"/>
</dbReference>
<name>A0A261FMF0_9BIFI</name>
<dbReference type="SUPFAM" id="SSF53649">
    <property type="entry name" value="Alkaline phosphatase-like"/>
    <property type="match status" value="1"/>
</dbReference>
<accession>A0A261FMF0</accession>
<sequence>MYMSELDQISRLLAERFSRNGERGRIVFWRDEKNQYADTVEGLVGESASVPVLQDVRFIRIEHNPFNVRYRMFREAPTAKFLVYVPEEEIRPTKDDWLLDLELAYGPVFSADKLSMIATEVLPTTTPDTQSKWLDVMRRTTKFFDSDSRVNKLSALLNASDDEKIFQAKMIAVLLGLRDGKHSLQDIWRALLEQYADGDESGIMAIERMGLSEFHWTGTGLIYRYEPASGGKASVKDFMLWLFRLAWQGFITESSSTDVYANIRRDFESWRNDRTFEDAFKALSDEAADDLMIHAEVQDLDIDELLPHGVFRAVDSALIGRMYERLAAHSLPADMVRKIIAERRSGLWFSDFRAKYEAIAAASVLRRELDDGPPLIDDINSAEQGFVLYRDRLYAVDQAYRRFTIAWRSADDDVPVIRQELENSYTTFQRALGQAWQQQIDTLSSWTIDSVPSQRDFYRREVQPRIKSGKKIAVIISDALRYEVAEELSDAISAENRYSAGISAQCSVLPSYTQLGMAALLPHDTLSLSESDHYRAVVDGHSATGTENRDGILNRVDGHAIQYDDFMALDRDGARDLVKSCNTLYVYHNRIDAVGDSDKTESGTFDACSQAIDELVKIIKKLANANVSNMIVTADHGFLYQDHDVENPEWLSEQPQGDEVWVKARRFSVGRNLAPNRAFITFTGEQLGLTQSDKGLTVQIPNSILRLRKQGTGVRYVHGGASLQEIVVPVVHVNKGRTAAGDARPVDFRILQKNDRITTGQLTVELVQDEPVESKILPRTVFVGLWSGNTLISNETPVAFDMADKQIANRHAFATLVLTSDADACNGSNVELRVREQIKGTNQMKTLEQKAVYLLKRGLVADDGFDFM</sequence>
<evidence type="ECO:0000313" key="1">
    <source>
        <dbReference type="EMBL" id="OZG60327.1"/>
    </source>
</evidence>
<reference evidence="1 2" key="1">
    <citation type="journal article" date="2017" name="BMC Genomics">
        <title>Comparative genomic and phylogenomic analyses of the Bifidobacteriaceae family.</title>
        <authorList>
            <person name="Lugli G.A."/>
            <person name="Milani C."/>
            <person name="Turroni F."/>
            <person name="Duranti S."/>
            <person name="Mancabelli L."/>
            <person name="Mangifesta M."/>
            <person name="Ferrario C."/>
            <person name="Modesto M."/>
            <person name="Mattarelli P."/>
            <person name="Jiri K."/>
            <person name="van Sinderen D."/>
            <person name="Ventura M."/>
        </authorList>
    </citation>
    <scope>NUCLEOTIDE SEQUENCE [LARGE SCALE GENOMIC DNA]</scope>
    <source>
        <strain evidence="1 2">DSM 28807</strain>
    </source>
</reference>
<dbReference type="STRING" id="1603886.GCA_001895165_01952"/>
<dbReference type="InterPro" id="IPR014060">
    <property type="entry name" value="PglZ"/>
</dbReference>
<keyword evidence="2" id="KW-1185">Reference proteome</keyword>
<dbReference type="Proteomes" id="UP000216352">
    <property type="component" value="Unassembled WGS sequence"/>
</dbReference>
<dbReference type="Pfam" id="PF08665">
    <property type="entry name" value="PglZ"/>
    <property type="match status" value="1"/>
</dbReference>
<dbReference type="AlphaFoldDB" id="A0A261FMF0"/>